<keyword evidence="1" id="KW-0472">Membrane</keyword>
<evidence type="ECO:0000256" key="1">
    <source>
        <dbReference type="SAM" id="Phobius"/>
    </source>
</evidence>
<evidence type="ECO:0000313" key="2">
    <source>
        <dbReference type="EMBL" id="KKS13032.1"/>
    </source>
</evidence>
<protein>
    <submittedName>
        <fullName evidence="2">Uncharacterized protein</fullName>
    </submittedName>
</protein>
<evidence type="ECO:0000313" key="3">
    <source>
        <dbReference type="Proteomes" id="UP000034380"/>
    </source>
</evidence>
<name>A0A0G0WLQ6_9BACT</name>
<reference evidence="2 3" key="1">
    <citation type="journal article" date="2015" name="Nature">
        <title>rRNA introns, odd ribosomes, and small enigmatic genomes across a large radiation of phyla.</title>
        <authorList>
            <person name="Brown C.T."/>
            <person name="Hug L.A."/>
            <person name="Thomas B.C."/>
            <person name="Sharon I."/>
            <person name="Castelle C.J."/>
            <person name="Singh A."/>
            <person name="Wilkins M.J."/>
            <person name="Williams K.H."/>
            <person name="Banfield J.F."/>
        </authorList>
    </citation>
    <scope>NUCLEOTIDE SEQUENCE [LARGE SCALE GENOMIC DNA]</scope>
</reference>
<comment type="caution">
    <text evidence="2">The sequence shown here is derived from an EMBL/GenBank/DDBJ whole genome shotgun (WGS) entry which is preliminary data.</text>
</comment>
<dbReference type="AlphaFoldDB" id="A0A0G0WLQ6"/>
<sequence length="52" mass="5935">MRTQLLEEEFPGDFEILCTLIIVSIGMIVVGIFEIGVKGYQTIKSLLFNTWK</sequence>
<keyword evidence="1" id="KW-0812">Transmembrane</keyword>
<organism evidence="2 3">
    <name type="scientific">Candidatus Yanofskybacteria bacterium GW2011_GWA1_41_6</name>
    <dbReference type="NCBI Taxonomy" id="1619020"/>
    <lineage>
        <taxon>Bacteria</taxon>
        <taxon>Candidatus Yanofskyibacteriota</taxon>
    </lineage>
</organism>
<accession>A0A0G0WLQ6</accession>
<gene>
    <name evidence="2" type="ORF">UU70_C0024G0003</name>
</gene>
<dbReference type="Proteomes" id="UP000034380">
    <property type="component" value="Unassembled WGS sequence"/>
</dbReference>
<feature type="transmembrane region" description="Helical" evidence="1">
    <location>
        <begin position="14"/>
        <end position="37"/>
    </location>
</feature>
<keyword evidence="1" id="KW-1133">Transmembrane helix</keyword>
<dbReference type="EMBL" id="LCBQ01000024">
    <property type="protein sequence ID" value="KKS13032.1"/>
    <property type="molecule type" value="Genomic_DNA"/>
</dbReference>
<proteinExistence type="predicted"/>